<sequence length="185" mass="20630">MFPSKQMVLRGSFVPRFQVASSRRLARVVVKRGTRRRVSCSARINSSLCPVKFFVLCCAWVCGDLIRNQVVRLQPDQSRNTRPQPWALVASLSTSRLIWEMDLAAFSILAVFCISNNCRASVVENATSTTLERSLMPEMLRKAAYFFFPLNRSFCSCGCSPVHPFSSFFSSPATSAPTANPHGQP</sequence>
<name>A0A843XPJ5_COLES</name>
<comment type="caution">
    <text evidence="1">The sequence shown here is derived from an EMBL/GenBank/DDBJ whole genome shotgun (WGS) entry which is preliminary data.</text>
</comment>
<dbReference type="Proteomes" id="UP000652761">
    <property type="component" value="Unassembled WGS sequence"/>
</dbReference>
<organism evidence="1 2">
    <name type="scientific">Colocasia esculenta</name>
    <name type="common">Wild taro</name>
    <name type="synonym">Arum esculentum</name>
    <dbReference type="NCBI Taxonomy" id="4460"/>
    <lineage>
        <taxon>Eukaryota</taxon>
        <taxon>Viridiplantae</taxon>
        <taxon>Streptophyta</taxon>
        <taxon>Embryophyta</taxon>
        <taxon>Tracheophyta</taxon>
        <taxon>Spermatophyta</taxon>
        <taxon>Magnoliopsida</taxon>
        <taxon>Liliopsida</taxon>
        <taxon>Araceae</taxon>
        <taxon>Aroideae</taxon>
        <taxon>Colocasieae</taxon>
        <taxon>Colocasia</taxon>
    </lineage>
</organism>
<gene>
    <name evidence="1" type="ORF">Taro_054092</name>
</gene>
<reference evidence="1" key="1">
    <citation type="submission" date="2017-07" db="EMBL/GenBank/DDBJ databases">
        <title>Taro Niue Genome Assembly and Annotation.</title>
        <authorList>
            <person name="Atibalentja N."/>
            <person name="Keating K."/>
            <person name="Fields C.J."/>
        </authorList>
    </citation>
    <scope>NUCLEOTIDE SEQUENCE</scope>
    <source>
        <strain evidence="1">Niue_2</strain>
        <tissue evidence="1">Leaf</tissue>
    </source>
</reference>
<dbReference type="AlphaFoldDB" id="A0A843XPJ5"/>
<protein>
    <submittedName>
        <fullName evidence="1">Uncharacterized protein</fullName>
    </submittedName>
</protein>
<keyword evidence="2" id="KW-1185">Reference proteome</keyword>
<evidence type="ECO:0000313" key="2">
    <source>
        <dbReference type="Proteomes" id="UP000652761"/>
    </source>
</evidence>
<accession>A0A843XPJ5</accession>
<evidence type="ECO:0000313" key="1">
    <source>
        <dbReference type="EMBL" id="MQM21061.1"/>
    </source>
</evidence>
<dbReference type="EMBL" id="NMUH01010555">
    <property type="protein sequence ID" value="MQM21061.1"/>
    <property type="molecule type" value="Genomic_DNA"/>
</dbReference>
<proteinExistence type="predicted"/>